<dbReference type="InterPro" id="IPR036772">
    <property type="entry name" value="SRCR-like_dom_sf"/>
</dbReference>
<evidence type="ECO:0000259" key="5">
    <source>
        <dbReference type="PROSITE" id="PS50287"/>
    </source>
</evidence>
<dbReference type="GO" id="GO:0016020">
    <property type="term" value="C:membrane"/>
    <property type="evidence" value="ECO:0007669"/>
    <property type="project" value="InterPro"/>
</dbReference>
<accession>A0A835XJA9</accession>
<dbReference type="InterPro" id="IPR001190">
    <property type="entry name" value="SRCR"/>
</dbReference>
<dbReference type="AlphaFoldDB" id="A0A835XJA9"/>
<evidence type="ECO:0000256" key="3">
    <source>
        <dbReference type="ARBA" id="ARBA00023157"/>
    </source>
</evidence>
<dbReference type="OrthoDB" id="5985384at2759"/>
<protein>
    <recommendedName>
        <fullName evidence="5">SRCR domain-containing protein</fullName>
    </recommendedName>
</protein>
<sequence>MYPDEGVVSGLLQIFRNGEWGSVCMTGWNSREYTSLYDYSGANAIVACGQLGMVPVPQRQGPSSYPPIGSVTLGDPITRKPYWVQPVFMDRVRCDPARHKALHECDFAGWGVTDCTEEEGVVALICSKEGGGE</sequence>
<dbReference type="Proteomes" id="UP000612055">
    <property type="component" value="Unassembled WGS sequence"/>
</dbReference>
<name>A0A835XJA9_9CHLO</name>
<dbReference type="PANTHER" id="PTHR19331:SF465">
    <property type="entry name" value="EGG PEPTIDE SPERACT RECEPTOR"/>
    <property type="match status" value="1"/>
</dbReference>
<dbReference type="Pfam" id="PF00530">
    <property type="entry name" value="SRCR"/>
    <property type="match status" value="1"/>
</dbReference>
<comment type="caution">
    <text evidence="6">The sequence shown here is derived from an EMBL/GenBank/DDBJ whole genome shotgun (WGS) entry which is preliminary data.</text>
</comment>
<keyword evidence="7" id="KW-1185">Reference proteome</keyword>
<reference evidence="6" key="1">
    <citation type="journal article" date="2020" name="bioRxiv">
        <title>Comparative genomics of Chlamydomonas.</title>
        <authorList>
            <person name="Craig R.J."/>
            <person name="Hasan A.R."/>
            <person name="Ness R.W."/>
            <person name="Keightley P.D."/>
        </authorList>
    </citation>
    <scope>NUCLEOTIDE SEQUENCE</scope>
    <source>
        <strain evidence="6">CCAP 11/70</strain>
    </source>
</reference>
<feature type="domain" description="SRCR" evidence="5">
    <location>
        <begin position="1"/>
        <end position="127"/>
    </location>
</feature>
<proteinExistence type="predicted"/>
<evidence type="ECO:0000256" key="4">
    <source>
        <dbReference type="ARBA" id="ARBA00023180"/>
    </source>
</evidence>
<keyword evidence="1" id="KW-0732">Signal</keyword>
<dbReference type="EMBL" id="JAEHOE010000149">
    <property type="protein sequence ID" value="KAG2484484.1"/>
    <property type="molecule type" value="Genomic_DNA"/>
</dbReference>
<keyword evidence="4" id="KW-0325">Glycoprotein</keyword>
<organism evidence="6 7">
    <name type="scientific">Edaphochlamys debaryana</name>
    <dbReference type="NCBI Taxonomy" id="47281"/>
    <lineage>
        <taxon>Eukaryota</taxon>
        <taxon>Viridiplantae</taxon>
        <taxon>Chlorophyta</taxon>
        <taxon>core chlorophytes</taxon>
        <taxon>Chlorophyceae</taxon>
        <taxon>CS clade</taxon>
        <taxon>Chlamydomonadales</taxon>
        <taxon>Chlamydomonadales incertae sedis</taxon>
        <taxon>Edaphochlamys</taxon>
    </lineage>
</organism>
<dbReference type="PANTHER" id="PTHR19331">
    <property type="entry name" value="SCAVENGER RECEPTOR DOMAIN-CONTAINING"/>
    <property type="match status" value="1"/>
</dbReference>
<gene>
    <name evidence="6" type="ORF">HYH03_016716</name>
</gene>
<evidence type="ECO:0000256" key="1">
    <source>
        <dbReference type="ARBA" id="ARBA00022729"/>
    </source>
</evidence>
<evidence type="ECO:0000313" key="7">
    <source>
        <dbReference type="Proteomes" id="UP000612055"/>
    </source>
</evidence>
<evidence type="ECO:0000256" key="2">
    <source>
        <dbReference type="ARBA" id="ARBA00022737"/>
    </source>
</evidence>
<keyword evidence="2" id="KW-0677">Repeat</keyword>
<dbReference type="Gene3D" id="3.10.250.10">
    <property type="entry name" value="SRCR-like domain"/>
    <property type="match status" value="1"/>
</dbReference>
<dbReference type="PROSITE" id="PS50287">
    <property type="entry name" value="SRCR_2"/>
    <property type="match status" value="1"/>
</dbReference>
<dbReference type="SMART" id="SM00202">
    <property type="entry name" value="SR"/>
    <property type="match status" value="1"/>
</dbReference>
<keyword evidence="3" id="KW-1015">Disulfide bond</keyword>
<dbReference type="SUPFAM" id="SSF56487">
    <property type="entry name" value="SRCR-like"/>
    <property type="match status" value="1"/>
</dbReference>
<evidence type="ECO:0000313" key="6">
    <source>
        <dbReference type="EMBL" id="KAG2484484.1"/>
    </source>
</evidence>